<name>A0A941F3H8_9BACT</name>
<dbReference type="AlphaFoldDB" id="A0A941F3H8"/>
<dbReference type="SUPFAM" id="SSF55136">
    <property type="entry name" value="Probable bacterial effector-binding domain"/>
    <property type="match status" value="1"/>
</dbReference>
<gene>
    <name evidence="2" type="ORF">KDU71_08820</name>
</gene>
<organism evidence="2 3">
    <name type="scientific">Carboxylicivirga sediminis</name>
    <dbReference type="NCBI Taxonomy" id="2006564"/>
    <lineage>
        <taxon>Bacteria</taxon>
        <taxon>Pseudomonadati</taxon>
        <taxon>Bacteroidota</taxon>
        <taxon>Bacteroidia</taxon>
        <taxon>Marinilabiliales</taxon>
        <taxon>Marinilabiliaceae</taxon>
        <taxon>Carboxylicivirga</taxon>
    </lineage>
</organism>
<dbReference type="Proteomes" id="UP000679220">
    <property type="component" value="Unassembled WGS sequence"/>
</dbReference>
<sequence length="332" mass="37915">MEIALIFLAVILVGVFIWLFSIDGSYHVKKSQVVEASRERVFDLVADFKTWPTWSPWLCMEPDARVDVTNNGLGTGAVNSWVGDLVGTGEIEHLDIVENASILQEIRFIKPFKSKSEVYWRFTEVDGGCEVTWGMKGKMPFFFKFMAKQMEPWIRMDYERGLKMIKDFIEKGKIDSEVKIDGVATLDGFDYIAIRETCPMYEVGPSMKATFAKINELCEKEGVESDSAFSIYHKFDFTDPECTYSSGVPVNQSIVLDGEFYKEIYPTIKAVKVTFKGDYEHLGNGWAAAYSYARYKRLKVNKKIDPIEIYLNDPSNETDPANWLTAIYIPVK</sequence>
<proteinExistence type="predicted"/>
<comment type="caution">
    <text evidence="2">The sequence shown here is derived from an EMBL/GenBank/DDBJ whole genome shotgun (WGS) entry which is preliminary data.</text>
</comment>
<dbReference type="InterPro" id="IPR029442">
    <property type="entry name" value="GyrI-like"/>
</dbReference>
<reference evidence="2" key="1">
    <citation type="journal article" date="2018" name="Int. J. Syst. Evol. Microbiol.">
        <title>Carboxylicivirga sediminis sp. nov., isolated from coastal sediment.</title>
        <authorList>
            <person name="Wang F.Q."/>
            <person name="Ren L.H."/>
            <person name="Zou R.J."/>
            <person name="Sun Y.Z."/>
            <person name="Liu X.J."/>
            <person name="Jiang F."/>
            <person name="Liu L.J."/>
        </authorList>
    </citation>
    <scope>NUCLEOTIDE SEQUENCE</scope>
    <source>
        <strain evidence="2">JR1</strain>
    </source>
</reference>
<dbReference type="RefSeq" id="WP_212189778.1">
    <property type="nucleotide sequence ID" value="NZ_JAGTAR010000011.1"/>
</dbReference>
<dbReference type="SUPFAM" id="SSF55961">
    <property type="entry name" value="Bet v1-like"/>
    <property type="match status" value="1"/>
</dbReference>
<keyword evidence="3" id="KW-1185">Reference proteome</keyword>
<dbReference type="CDD" id="cd07818">
    <property type="entry name" value="SRPBCC_1"/>
    <property type="match status" value="1"/>
</dbReference>
<accession>A0A941F3H8</accession>
<feature type="domain" description="AraC effector-binding" evidence="1">
    <location>
        <begin position="176"/>
        <end position="332"/>
    </location>
</feature>
<evidence type="ECO:0000313" key="3">
    <source>
        <dbReference type="Proteomes" id="UP000679220"/>
    </source>
</evidence>
<dbReference type="Pfam" id="PF06445">
    <property type="entry name" value="GyrI-like"/>
    <property type="match status" value="1"/>
</dbReference>
<reference evidence="2" key="2">
    <citation type="submission" date="2021-04" db="EMBL/GenBank/DDBJ databases">
        <authorList>
            <person name="Zhang T."/>
            <person name="Zhang Y."/>
            <person name="Lu D."/>
            <person name="Zuo D."/>
            <person name="Du Z."/>
        </authorList>
    </citation>
    <scope>NUCLEOTIDE SEQUENCE</scope>
    <source>
        <strain evidence="2">JR1</strain>
    </source>
</reference>
<dbReference type="Gene3D" id="3.20.80.10">
    <property type="entry name" value="Regulatory factor, effector binding domain"/>
    <property type="match status" value="1"/>
</dbReference>
<dbReference type="InterPro" id="IPR019587">
    <property type="entry name" value="Polyketide_cyclase/dehydratase"/>
</dbReference>
<evidence type="ECO:0000259" key="1">
    <source>
        <dbReference type="SMART" id="SM00871"/>
    </source>
</evidence>
<dbReference type="Gene3D" id="3.30.530.20">
    <property type="match status" value="1"/>
</dbReference>
<dbReference type="InterPro" id="IPR010499">
    <property type="entry name" value="AraC_E-bd"/>
</dbReference>
<evidence type="ECO:0000313" key="2">
    <source>
        <dbReference type="EMBL" id="MBR8535659.1"/>
    </source>
</evidence>
<dbReference type="InterPro" id="IPR023393">
    <property type="entry name" value="START-like_dom_sf"/>
</dbReference>
<dbReference type="SMART" id="SM00871">
    <property type="entry name" value="AraC_E_bind"/>
    <property type="match status" value="1"/>
</dbReference>
<protein>
    <submittedName>
        <fullName evidence="2">SRPBCC family protein</fullName>
    </submittedName>
</protein>
<dbReference type="Pfam" id="PF10604">
    <property type="entry name" value="Polyketide_cyc2"/>
    <property type="match status" value="1"/>
</dbReference>
<dbReference type="EMBL" id="JAGTAR010000011">
    <property type="protein sequence ID" value="MBR8535659.1"/>
    <property type="molecule type" value="Genomic_DNA"/>
</dbReference>
<dbReference type="InterPro" id="IPR011256">
    <property type="entry name" value="Reg_factor_effector_dom_sf"/>
</dbReference>